<dbReference type="GO" id="GO:0006357">
    <property type="term" value="P:regulation of transcription by RNA polymerase II"/>
    <property type="evidence" value="ECO:0007669"/>
    <property type="project" value="TreeGrafter"/>
</dbReference>
<name>A0A812K1D4_9DINO</name>
<evidence type="ECO:0000313" key="6">
    <source>
        <dbReference type="EMBL" id="CAE7218240.1"/>
    </source>
</evidence>
<evidence type="ECO:0000259" key="5">
    <source>
        <dbReference type="PROSITE" id="PS50118"/>
    </source>
</evidence>
<dbReference type="SUPFAM" id="SSF47095">
    <property type="entry name" value="HMG-box"/>
    <property type="match status" value="9"/>
</dbReference>
<dbReference type="GO" id="GO:0003677">
    <property type="term" value="F:DNA binding"/>
    <property type="evidence" value="ECO:0007669"/>
    <property type="project" value="UniProtKB-UniRule"/>
</dbReference>
<feature type="DNA-binding region" description="HMG box" evidence="2">
    <location>
        <begin position="43"/>
        <end position="113"/>
    </location>
</feature>
<accession>A0A812K1D4</accession>
<keyword evidence="3" id="KW-0175">Coiled coil</keyword>
<keyword evidence="7" id="KW-1185">Reference proteome</keyword>
<feature type="DNA-binding region" description="HMG box" evidence="2">
    <location>
        <begin position="664"/>
        <end position="732"/>
    </location>
</feature>
<dbReference type="EMBL" id="CAJNJA010006965">
    <property type="protein sequence ID" value="CAE7218240.1"/>
    <property type="molecule type" value="Genomic_DNA"/>
</dbReference>
<gene>
    <name evidence="6" type="primary">HMGB2</name>
    <name evidence="6" type="ORF">SNEC2469_LOCUS2642</name>
</gene>
<feature type="domain" description="HMG box" evidence="5">
    <location>
        <begin position="249"/>
        <end position="317"/>
    </location>
</feature>
<feature type="region of interest" description="Disordered" evidence="4">
    <location>
        <begin position="739"/>
        <end position="809"/>
    </location>
</feature>
<organism evidence="6 7">
    <name type="scientific">Symbiodinium necroappetens</name>
    <dbReference type="NCBI Taxonomy" id="1628268"/>
    <lineage>
        <taxon>Eukaryota</taxon>
        <taxon>Sar</taxon>
        <taxon>Alveolata</taxon>
        <taxon>Dinophyceae</taxon>
        <taxon>Suessiales</taxon>
        <taxon>Symbiodiniaceae</taxon>
        <taxon>Symbiodinium</taxon>
    </lineage>
</organism>
<dbReference type="AlphaFoldDB" id="A0A812K1D4"/>
<feature type="DNA-binding region" description="HMG box" evidence="2">
    <location>
        <begin position="249"/>
        <end position="317"/>
    </location>
</feature>
<dbReference type="InterPro" id="IPR009071">
    <property type="entry name" value="HMG_box_dom"/>
</dbReference>
<feature type="compositionally biased region" description="Basic residues" evidence="4">
    <location>
        <begin position="746"/>
        <end position="765"/>
    </location>
</feature>
<feature type="DNA-binding region" description="HMG box" evidence="2">
    <location>
        <begin position="573"/>
        <end position="631"/>
    </location>
</feature>
<feature type="compositionally biased region" description="Basic residues" evidence="4">
    <location>
        <begin position="772"/>
        <end position="783"/>
    </location>
</feature>
<feature type="DNA-binding region" description="HMG box" evidence="2">
    <location>
        <begin position="346"/>
        <end position="411"/>
    </location>
</feature>
<dbReference type="PROSITE" id="PS50118">
    <property type="entry name" value="HMG_BOX_2"/>
    <property type="match status" value="9"/>
</dbReference>
<feature type="domain" description="HMG box" evidence="5">
    <location>
        <begin position="793"/>
        <end position="850"/>
    </location>
</feature>
<feature type="compositionally biased region" description="Basic residues" evidence="4">
    <location>
        <begin position="982"/>
        <end position="1017"/>
    </location>
</feature>
<feature type="region of interest" description="Disordered" evidence="4">
    <location>
        <begin position="453"/>
        <end position="484"/>
    </location>
</feature>
<dbReference type="CDD" id="cd00084">
    <property type="entry name" value="HMG-box_SF"/>
    <property type="match status" value="1"/>
</dbReference>
<dbReference type="InterPro" id="IPR050342">
    <property type="entry name" value="HMGB"/>
</dbReference>
<feature type="domain" description="HMG box" evidence="5">
    <location>
        <begin position="888"/>
        <end position="954"/>
    </location>
</feature>
<feature type="DNA-binding region" description="HMG box" evidence="2">
    <location>
        <begin position="793"/>
        <end position="850"/>
    </location>
</feature>
<feature type="region of interest" description="Disordered" evidence="4">
    <location>
        <begin position="962"/>
        <end position="1043"/>
    </location>
</feature>
<feature type="DNA-binding region" description="HMG box" evidence="2">
    <location>
        <begin position="448"/>
        <end position="523"/>
    </location>
</feature>
<dbReference type="Pfam" id="PF09011">
    <property type="entry name" value="HMG_box_2"/>
    <property type="match status" value="1"/>
</dbReference>
<proteinExistence type="predicted"/>
<evidence type="ECO:0000256" key="3">
    <source>
        <dbReference type="SAM" id="Coils"/>
    </source>
</evidence>
<feature type="region of interest" description="Disordered" evidence="4">
    <location>
        <begin position="1"/>
        <end position="68"/>
    </location>
</feature>
<feature type="domain" description="HMG box" evidence="5">
    <location>
        <begin position="573"/>
        <end position="631"/>
    </location>
</feature>
<feature type="compositionally biased region" description="Low complexity" evidence="4">
    <location>
        <begin position="1018"/>
        <end position="1043"/>
    </location>
</feature>
<keyword evidence="1 2" id="KW-0238">DNA-binding</keyword>
<evidence type="ECO:0000313" key="7">
    <source>
        <dbReference type="Proteomes" id="UP000601435"/>
    </source>
</evidence>
<reference evidence="6" key="1">
    <citation type="submission" date="2021-02" db="EMBL/GenBank/DDBJ databases">
        <authorList>
            <person name="Dougan E. K."/>
            <person name="Rhodes N."/>
            <person name="Thang M."/>
            <person name="Chan C."/>
        </authorList>
    </citation>
    <scope>NUCLEOTIDE SEQUENCE</scope>
</reference>
<feature type="compositionally biased region" description="Basic and acidic residues" evidence="4">
    <location>
        <begin position="57"/>
        <end position="68"/>
    </location>
</feature>
<dbReference type="GO" id="GO:0005634">
    <property type="term" value="C:nucleus"/>
    <property type="evidence" value="ECO:0007669"/>
    <property type="project" value="UniProtKB-UniRule"/>
</dbReference>
<evidence type="ECO:0000256" key="1">
    <source>
        <dbReference type="ARBA" id="ARBA00023125"/>
    </source>
</evidence>
<evidence type="ECO:0000256" key="2">
    <source>
        <dbReference type="PROSITE-ProRule" id="PRU00267"/>
    </source>
</evidence>
<dbReference type="Pfam" id="PF00505">
    <property type="entry name" value="HMG_box"/>
    <property type="match status" value="3"/>
</dbReference>
<dbReference type="OrthoDB" id="1919336at2759"/>
<sequence length="1043" mass="119727">MADDTETIPMDEQPAQPLASDATEKKEEAVKKRRGRPKDDNAPPKPKTPKMQVTGPARERLKTERPELATDLKAMMAAMNDVWEQVPQEEKDRMEAEFQKEMEIWQPKWEAYKKTASFKEFKCLKQEYLDRKEKRKFLKAAAKNAPKKPKSGYMIFASEARDKVKEEVMAAGGSLGDIGRRIADLWKELPEAKKAEYDETSQAQKEEFRVKFAEYKKTADFKDFQTRKAKMEGKHGLRQLQLTTHKEAPDPPKSAFALYKAKHMKQVMEENKGVAAGELSKIVGNMWKKVEAEERAPFEEQAAVLKKEYLQKVADFKRKKVYVQFLQKRVTVRTRENRRVNLNDMPKKPKSVYALFRDDIKDEVPAGKGEGKGMNFVKTKFAEMDEAEKKKYMEKEADLKQKYNEEVKTYKEGEQYKEFEKTTVKIKREMMTEAMKVMTLKFLRDAPPEPPKNPFAIFVGEKRRMSEESNGAPPKKRSREEAKAEVAKLKEEWAKLDKEAKNVYDEKRKDRLNEWKEQVKAYMEKQEWKDYIEEAKMLKVPVKSFLPNKKMAIKKLKNGMKIQRLPEKPYNFPAKPPTAQRIFCSEKRKEVEDPSKLLEMWGALPEEERKVYEGKEQEFAEKYREDVQAFEGSDEGKEYFKRLAQVRKSNAIAQARDKYLEGMPKKPKGAIQLFLQEKLKDLKKAKPDLKGPDLKNEVREAWKSCKEEERKVYQDKADNLMSAYEESLKEFRETENFKKYASQVRKLSKKKSGGGKGKGKGKRSGKSSNGRGKGKGKGAKKKEKGPQVPENMPKKPKSAMQLFMSKNKGGGALKAQAEAWSALGAEGQKEYVDEARSLSEQYDKDMLDFRKTGEGKKYFRLKAAAAKKARVDSAREKYLGKDDAPKPPPAAPGAYQVFVQEKRPTLQSAGKNLGEVAKEMSQMWGNYSEEDRKPYEQRAAELKAEYEDKMKEYKQSEAYKKFERARNAIFKKPKAKKEAKAKTAKKPKKAKQTKPKAKAKAKAKGKAKAKARGRGKKQASASDSDVMGSDSDSDSDSSSSDSD</sequence>
<dbReference type="PANTHER" id="PTHR48112">
    <property type="entry name" value="HIGH MOBILITY GROUP PROTEIN DSP1"/>
    <property type="match status" value="1"/>
</dbReference>
<dbReference type="Gene3D" id="1.10.30.10">
    <property type="entry name" value="High mobility group box domain"/>
    <property type="match status" value="8"/>
</dbReference>
<comment type="caution">
    <text evidence="6">The sequence shown here is derived from an EMBL/GenBank/DDBJ whole genome shotgun (WGS) entry which is preliminary data.</text>
</comment>
<dbReference type="Proteomes" id="UP000601435">
    <property type="component" value="Unassembled WGS sequence"/>
</dbReference>
<protein>
    <submittedName>
        <fullName evidence="6">HMGB2 protein</fullName>
    </submittedName>
</protein>
<feature type="domain" description="HMG box" evidence="5">
    <location>
        <begin position="346"/>
        <end position="411"/>
    </location>
</feature>
<feature type="domain" description="HMG box" evidence="5">
    <location>
        <begin position="146"/>
        <end position="216"/>
    </location>
</feature>
<dbReference type="InterPro" id="IPR036910">
    <property type="entry name" value="HMG_box_dom_sf"/>
</dbReference>
<dbReference type="SMART" id="SM00398">
    <property type="entry name" value="HMG"/>
    <property type="match status" value="9"/>
</dbReference>
<dbReference type="PANTHER" id="PTHR48112:SF22">
    <property type="entry name" value="MITOCHONDRIAL TRANSCRIPTION FACTOR A, ISOFORM B"/>
    <property type="match status" value="1"/>
</dbReference>
<evidence type="ECO:0000256" key="4">
    <source>
        <dbReference type="SAM" id="MobiDB-lite"/>
    </source>
</evidence>
<feature type="domain" description="HMG box" evidence="5">
    <location>
        <begin position="43"/>
        <end position="113"/>
    </location>
</feature>
<feature type="coiled-coil region" evidence="3">
    <location>
        <begin position="932"/>
        <end position="959"/>
    </location>
</feature>
<feature type="DNA-binding region" description="HMG box" evidence="2">
    <location>
        <begin position="888"/>
        <end position="954"/>
    </location>
</feature>
<feature type="domain" description="HMG box" evidence="5">
    <location>
        <begin position="664"/>
        <end position="732"/>
    </location>
</feature>
<feature type="DNA-binding region" description="HMG box" evidence="2">
    <location>
        <begin position="146"/>
        <end position="216"/>
    </location>
</feature>
<feature type="domain" description="HMG box" evidence="5">
    <location>
        <begin position="448"/>
        <end position="523"/>
    </location>
</feature>
<keyword evidence="2" id="KW-0539">Nucleus</keyword>
<feature type="region of interest" description="Disordered" evidence="4">
    <location>
        <begin position="232"/>
        <end position="251"/>
    </location>
</feature>